<protein>
    <submittedName>
        <fullName evidence="1">Uncharacterized protein</fullName>
    </submittedName>
</protein>
<comment type="caution">
    <text evidence="1">The sequence shown here is derived from an EMBL/GenBank/DDBJ whole genome shotgun (WGS) entry which is preliminary data.</text>
</comment>
<dbReference type="EMBL" id="NVLK01000049">
    <property type="protein sequence ID" value="PEC20131.1"/>
    <property type="molecule type" value="Genomic_DNA"/>
</dbReference>
<name>A0A2A7HT26_BACCE</name>
<dbReference type="AlphaFoldDB" id="A0A2A7HT26"/>
<evidence type="ECO:0000313" key="1">
    <source>
        <dbReference type="EMBL" id="PEC20131.1"/>
    </source>
</evidence>
<dbReference type="Proteomes" id="UP000220006">
    <property type="component" value="Unassembled WGS sequence"/>
</dbReference>
<proteinExistence type="predicted"/>
<reference evidence="1 2" key="1">
    <citation type="submission" date="2017-09" db="EMBL/GenBank/DDBJ databases">
        <title>Large-scale bioinformatics analysis of Bacillus genomes uncovers conserved roles of natural products in bacterial physiology.</title>
        <authorList>
            <consortium name="Agbiome Team Llc"/>
            <person name="Bleich R.M."/>
            <person name="Grubbs K.J."/>
            <person name="Santa Maria K.C."/>
            <person name="Allen S.E."/>
            <person name="Farag S."/>
            <person name="Shank E.A."/>
            <person name="Bowers A."/>
        </authorList>
    </citation>
    <scope>NUCLEOTIDE SEQUENCE [LARGE SCALE GENOMIC DNA]</scope>
    <source>
        <strain evidence="1 2">AFS096845</strain>
    </source>
</reference>
<evidence type="ECO:0000313" key="2">
    <source>
        <dbReference type="Proteomes" id="UP000220006"/>
    </source>
</evidence>
<accession>A0A2A7HT26</accession>
<organism evidence="1 2">
    <name type="scientific">Bacillus cereus</name>
    <dbReference type="NCBI Taxonomy" id="1396"/>
    <lineage>
        <taxon>Bacteria</taxon>
        <taxon>Bacillati</taxon>
        <taxon>Bacillota</taxon>
        <taxon>Bacilli</taxon>
        <taxon>Bacillales</taxon>
        <taxon>Bacillaceae</taxon>
        <taxon>Bacillus</taxon>
        <taxon>Bacillus cereus group</taxon>
    </lineage>
</organism>
<gene>
    <name evidence="1" type="ORF">COM96_21360</name>
</gene>
<sequence>MSSNLKWIVYTVLSISILLILFVAYGMYSYFTS</sequence>